<comment type="caution">
    <text evidence="2">The sequence shown here is derived from an EMBL/GenBank/DDBJ whole genome shotgun (WGS) entry which is preliminary data.</text>
</comment>
<proteinExistence type="predicted"/>
<dbReference type="GO" id="GO:0016740">
    <property type="term" value="F:transferase activity"/>
    <property type="evidence" value="ECO:0007669"/>
    <property type="project" value="UniProtKB-KW"/>
</dbReference>
<dbReference type="EMBL" id="JQAZ01000007">
    <property type="protein sequence ID" value="KRN30366.1"/>
    <property type="molecule type" value="Genomic_DNA"/>
</dbReference>
<name>A0A0R2FQH8_9LACO</name>
<keyword evidence="3" id="KW-1185">Reference proteome</keyword>
<gene>
    <name evidence="1" type="ORF">IV38_GL001879</name>
    <name evidence="2" type="ORF">IV40_GL001955</name>
</gene>
<dbReference type="Proteomes" id="UP000051645">
    <property type="component" value="Unassembled WGS sequence"/>
</dbReference>
<dbReference type="Gene3D" id="3.40.50.450">
    <property type="match status" value="1"/>
</dbReference>
<dbReference type="InterPro" id="IPR007710">
    <property type="entry name" value="Nucleoside_deoxyribTrfase"/>
</dbReference>
<evidence type="ECO:0000313" key="2">
    <source>
        <dbReference type="EMBL" id="KRN30366.1"/>
    </source>
</evidence>
<protein>
    <submittedName>
        <fullName evidence="2">Nucleoside deoxyribosyltransferase</fullName>
    </submittedName>
</protein>
<dbReference type="GO" id="GO:0009159">
    <property type="term" value="P:deoxyribonucleoside monophosphate catabolic process"/>
    <property type="evidence" value="ECO:0007669"/>
    <property type="project" value="TreeGrafter"/>
</dbReference>
<dbReference type="PATRIC" id="fig|81857.3.peg.1905"/>
<dbReference type="Proteomes" id="UP000051751">
    <property type="component" value="Unassembled WGS sequence"/>
</dbReference>
<dbReference type="Pfam" id="PF05014">
    <property type="entry name" value="Nuc_deoxyrib_tr"/>
    <property type="match status" value="1"/>
</dbReference>
<dbReference type="GO" id="GO:0070694">
    <property type="term" value="F:5-hydroxymethyl-dUMP N-hydrolase activity"/>
    <property type="evidence" value="ECO:0007669"/>
    <property type="project" value="TreeGrafter"/>
</dbReference>
<accession>A0A0R2FQH8</accession>
<evidence type="ECO:0000313" key="3">
    <source>
        <dbReference type="Proteomes" id="UP000051645"/>
    </source>
</evidence>
<dbReference type="STRING" id="81857.IV38_GL001879"/>
<dbReference type="InterPro" id="IPR051239">
    <property type="entry name" value="2'-dNMP_N-hydrolase"/>
</dbReference>
<dbReference type="PANTHER" id="PTHR15364">
    <property type="entry name" value="2'-DEOXYNUCLEOSIDE 5'-PHOSPHATE N-HYDROLASE 1"/>
    <property type="match status" value="1"/>
</dbReference>
<dbReference type="SUPFAM" id="SSF52309">
    <property type="entry name" value="N-(deoxy)ribosyltransferase-like"/>
    <property type="match status" value="1"/>
</dbReference>
<keyword evidence="2" id="KW-0808">Transferase</keyword>
<sequence length="150" mass="16717">MMTVKSIYLAGPFFDTRQLERLRRVQATLAKNPTIGSIFVPMDESAEISEPEGSPAWRQKTYASDLNGINSADLMVALYDYQAGEPDSGTMFEIGYAAAHQMPVVVYHEGPENVNLMIAEALTYYTDTLKDLELLDFDDLPARPYTGKVI</sequence>
<dbReference type="EMBL" id="JQAT01000006">
    <property type="protein sequence ID" value="KRN27667.1"/>
    <property type="molecule type" value="Genomic_DNA"/>
</dbReference>
<evidence type="ECO:0000313" key="4">
    <source>
        <dbReference type="Proteomes" id="UP000051751"/>
    </source>
</evidence>
<evidence type="ECO:0000313" key="1">
    <source>
        <dbReference type="EMBL" id="KRN27667.1"/>
    </source>
</evidence>
<organism evidence="2 3">
    <name type="scientific">Lactobacillus selangorensis</name>
    <dbReference type="NCBI Taxonomy" id="81857"/>
    <lineage>
        <taxon>Bacteria</taxon>
        <taxon>Bacillati</taxon>
        <taxon>Bacillota</taxon>
        <taxon>Bacilli</taxon>
        <taxon>Lactobacillales</taxon>
        <taxon>Lactobacillaceae</taxon>
        <taxon>Lactobacillus</taxon>
    </lineage>
</organism>
<dbReference type="PANTHER" id="PTHR15364:SF0">
    <property type="entry name" value="2'-DEOXYNUCLEOSIDE 5'-PHOSPHATE N-HYDROLASE 1"/>
    <property type="match status" value="1"/>
</dbReference>
<dbReference type="AlphaFoldDB" id="A0A0R2FQH8"/>
<reference evidence="3 4" key="1">
    <citation type="journal article" date="2015" name="Genome Announc.">
        <title>Expanding the biotechnology potential of lactobacilli through comparative genomics of 213 strains and associated genera.</title>
        <authorList>
            <person name="Sun Z."/>
            <person name="Harris H.M."/>
            <person name="McCann A."/>
            <person name="Guo C."/>
            <person name="Argimon S."/>
            <person name="Zhang W."/>
            <person name="Yang X."/>
            <person name="Jeffery I.B."/>
            <person name="Cooney J.C."/>
            <person name="Kagawa T.F."/>
            <person name="Liu W."/>
            <person name="Song Y."/>
            <person name="Salvetti E."/>
            <person name="Wrobel A."/>
            <person name="Rasinkangas P."/>
            <person name="Parkhill J."/>
            <person name="Rea M.C."/>
            <person name="O'Sullivan O."/>
            <person name="Ritari J."/>
            <person name="Douillard F.P."/>
            <person name="Paul Ross R."/>
            <person name="Yang R."/>
            <person name="Briner A.E."/>
            <person name="Felis G.E."/>
            <person name="de Vos W.M."/>
            <person name="Barrangou R."/>
            <person name="Klaenhammer T.R."/>
            <person name="Caufield P.W."/>
            <person name="Cui Y."/>
            <person name="Zhang H."/>
            <person name="O'Toole P.W."/>
        </authorList>
    </citation>
    <scope>NUCLEOTIDE SEQUENCE [LARGE SCALE GENOMIC DNA]</scope>
    <source>
        <strain evidence="1 4">ATCC BAA-66</strain>
        <strain evidence="2 3">DSM 13344</strain>
    </source>
</reference>